<dbReference type="Proteomes" id="UP000887540">
    <property type="component" value="Unplaced"/>
</dbReference>
<name>A0A914EN85_9BILA</name>
<keyword evidence="2" id="KW-0732">Signal</keyword>
<dbReference type="InterPro" id="IPR036438">
    <property type="entry name" value="Insulin-like_sf"/>
</dbReference>
<sequence>MVSRARGTTFRLAGSLSESQPISTNPFNKYGLPRKRDDKLKRCGKVLVKFVMQVCDYCITPSNTKQVDVSSRRKRQAGEMDEITEACCKRPCSAADVSVFCCANQR</sequence>
<comment type="similarity">
    <text evidence="1">Belongs to the insulin family.</text>
</comment>
<dbReference type="WBParaSite" id="ACRNAN_scaffold97.g10351.t1">
    <property type="protein sequence ID" value="ACRNAN_scaffold97.g10351.t1"/>
    <property type="gene ID" value="ACRNAN_scaffold97.g10351"/>
</dbReference>
<dbReference type="PROSITE" id="PS00262">
    <property type="entry name" value="INSULIN"/>
    <property type="match status" value="1"/>
</dbReference>
<evidence type="ECO:0000256" key="2">
    <source>
        <dbReference type="ARBA" id="ARBA00022729"/>
    </source>
</evidence>
<protein>
    <submittedName>
        <fullName evidence="4">Insulin-like domain-containing protein</fullName>
    </submittedName>
</protein>
<dbReference type="Gene3D" id="1.10.100.10">
    <property type="entry name" value="Insulin-like"/>
    <property type="match status" value="1"/>
</dbReference>
<accession>A0A914EN85</accession>
<dbReference type="SUPFAM" id="SSF56994">
    <property type="entry name" value="Insulin-like"/>
    <property type="match status" value="1"/>
</dbReference>
<evidence type="ECO:0000256" key="1">
    <source>
        <dbReference type="ARBA" id="ARBA00009034"/>
    </source>
</evidence>
<proteinExistence type="inferred from homology"/>
<keyword evidence="3" id="KW-1185">Reference proteome</keyword>
<evidence type="ECO:0000313" key="4">
    <source>
        <dbReference type="WBParaSite" id="ACRNAN_scaffold97.g10351.t1"/>
    </source>
</evidence>
<reference evidence="4" key="1">
    <citation type="submission" date="2022-11" db="UniProtKB">
        <authorList>
            <consortium name="WormBaseParasite"/>
        </authorList>
    </citation>
    <scope>IDENTIFICATION</scope>
</reference>
<dbReference type="InterPro" id="IPR022353">
    <property type="entry name" value="Insulin_CS"/>
</dbReference>
<organism evidence="3 4">
    <name type="scientific">Acrobeloides nanus</name>
    <dbReference type="NCBI Taxonomy" id="290746"/>
    <lineage>
        <taxon>Eukaryota</taxon>
        <taxon>Metazoa</taxon>
        <taxon>Ecdysozoa</taxon>
        <taxon>Nematoda</taxon>
        <taxon>Chromadorea</taxon>
        <taxon>Rhabditida</taxon>
        <taxon>Tylenchina</taxon>
        <taxon>Cephalobomorpha</taxon>
        <taxon>Cephaloboidea</taxon>
        <taxon>Cephalobidae</taxon>
        <taxon>Acrobeloides</taxon>
    </lineage>
</organism>
<evidence type="ECO:0000313" key="3">
    <source>
        <dbReference type="Proteomes" id="UP000887540"/>
    </source>
</evidence>
<dbReference type="AlphaFoldDB" id="A0A914EN85"/>